<protein>
    <submittedName>
        <fullName evidence="2">Uncharacterized protein</fullName>
    </submittedName>
</protein>
<gene>
    <name evidence="2" type="ORF">NC998_20435</name>
</gene>
<feature type="chain" id="PRO_5045294958" evidence="1">
    <location>
        <begin position="26"/>
        <end position="202"/>
    </location>
</feature>
<reference evidence="2 3" key="1">
    <citation type="submission" date="2022-04" db="EMBL/GenBank/DDBJ databases">
        <title>Positive selection, recombination, and allopatry shape intraspecific diversity of widespread and dominant cyanobacteria.</title>
        <authorList>
            <person name="Wei J."/>
            <person name="Shu W."/>
            <person name="Hu C."/>
        </authorList>
    </citation>
    <scope>NUCLEOTIDE SEQUENCE [LARGE SCALE GENOMIC DNA]</scope>
    <source>
        <strain evidence="2 3">GB2-A4</strain>
    </source>
</reference>
<keyword evidence="3" id="KW-1185">Reference proteome</keyword>
<dbReference type="EMBL" id="JAMPKM010000014">
    <property type="protein sequence ID" value="MEP0819470.1"/>
    <property type="molecule type" value="Genomic_DNA"/>
</dbReference>
<accession>A0ABV0JEG7</accession>
<dbReference type="RefSeq" id="WP_190440243.1">
    <property type="nucleotide sequence ID" value="NZ_JAMPKM010000014.1"/>
</dbReference>
<proteinExistence type="predicted"/>
<sequence>MKLVKIILVLLVFLVNLAIAPASWADKPKVSKNHDYVEMTRTLNRLFAERDAQGNSPELKQRIDELQLQKAAIESGITWGQCRNETGQTLAIYGPAGEESKSGSNALYFLADGETTPEGWDCNGVYLPNDAQAAGIPSSPAVFKILDGTRLVAKTNPDTSEIVFNVPAVQDSPAKDLSIPNVSQTFINSRIPSPLAAGEIDD</sequence>
<evidence type="ECO:0000313" key="2">
    <source>
        <dbReference type="EMBL" id="MEP0819470.1"/>
    </source>
</evidence>
<name>A0ABV0JEG7_9CYAN</name>
<evidence type="ECO:0000313" key="3">
    <source>
        <dbReference type="Proteomes" id="UP001464891"/>
    </source>
</evidence>
<organism evidence="2 3">
    <name type="scientific">Trichocoleus desertorum GB2-A4</name>
    <dbReference type="NCBI Taxonomy" id="2933944"/>
    <lineage>
        <taxon>Bacteria</taxon>
        <taxon>Bacillati</taxon>
        <taxon>Cyanobacteriota</taxon>
        <taxon>Cyanophyceae</taxon>
        <taxon>Leptolyngbyales</taxon>
        <taxon>Trichocoleusaceae</taxon>
        <taxon>Trichocoleus</taxon>
    </lineage>
</organism>
<dbReference type="Proteomes" id="UP001464891">
    <property type="component" value="Unassembled WGS sequence"/>
</dbReference>
<evidence type="ECO:0000256" key="1">
    <source>
        <dbReference type="SAM" id="SignalP"/>
    </source>
</evidence>
<keyword evidence="1" id="KW-0732">Signal</keyword>
<comment type="caution">
    <text evidence="2">The sequence shown here is derived from an EMBL/GenBank/DDBJ whole genome shotgun (WGS) entry which is preliminary data.</text>
</comment>
<feature type="signal peptide" evidence="1">
    <location>
        <begin position="1"/>
        <end position="25"/>
    </location>
</feature>